<feature type="region of interest" description="Disordered" evidence="1">
    <location>
        <begin position="291"/>
        <end position="423"/>
    </location>
</feature>
<protein>
    <submittedName>
        <fullName evidence="2">Uncharacterized protein</fullName>
    </submittedName>
</protein>
<proteinExistence type="predicted"/>
<sequence>MENIRHFSVESKTFVFSKVGANCFRILEKSRCMALFLLINGAAASWVVKMVVEAVETRWRENFFKKMRIGNGFLTLHLLRNARGCYLHLEEFVNGRRRGSLIIPEGTKSCGWEGFAYNLKKVAEHEALSRVGEFAFRPLATPASYAAALSGAMGECSAVQELQEDKSGCCLVVVEGISDSGTTLGEIEGVFWDVKSKLSGVLQEIATLVNKVDMGLGMVMGRSKVRTSVSLQPISEGCFPIMGGKASACAEITEGCGALVSTRPLGPLFASGPNGPQSPQRAKYVLNPHQAGSPIRASRPVHPPGSQQAPSTRASTPLTRALSPSPRPAPQTGSPSRVEPVTRKDPSTHGSRSRDPLSGSLNQTPPATPSASQKVPTSSGDPTGVVKASPKPTKVASTPSTELPTEENDVTVDPLASVGPNPAQKLPICPLEATGFTSEGHFSSGNEDHSSPAVRFAPSLMDSSEFTSRVLCTLEEEVELGFEVGEEGEADLGSSLLVPFTDMGIEGDVVGNEGDDSSPLCSLPPALPWSDPQTDWVLKKVEDIRHCAGISCVGFEDQLTALFTAIAAEQSHHLQSASKRERELQRLSCSVNYD</sequence>
<comment type="caution">
    <text evidence="2">The sequence shown here is derived from an EMBL/GenBank/DDBJ whole genome shotgun (WGS) entry which is preliminary data.</text>
</comment>
<feature type="compositionally biased region" description="Polar residues" evidence="1">
    <location>
        <begin position="359"/>
        <end position="381"/>
    </location>
</feature>
<dbReference type="EMBL" id="CM031834">
    <property type="protein sequence ID" value="KAG6692866.1"/>
    <property type="molecule type" value="Genomic_DNA"/>
</dbReference>
<gene>
    <name evidence="2" type="ORF">I3842_10G135900</name>
</gene>
<organism evidence="2 3">
    <name type="scientific">Carya illinoinensis</name>
    <name type="common">Pecan</name>
    <dbReference type="NCBI Taxonomy" id="32201"/>
    <lineage>
        <taxon>Eukaryota</taxon>
        <taxon>Viridiplantae</taxon>
        <taxon>Streptophyta</taxon>
        <taxon>Embryophyta</taxon>
        <taxon>Tracheophyta</taxon>
        <taxon>Spermatophyta</taxon>
        <taxon>Magnoliopsida</taxon>
        <taxon>eudicotyledons</taxon>
        <taxon>Gunneridae</taxon>
        <taxon>Pentapetalae</taxon>
        <taxon>rosids</taxon>
        <taxon>fabids</taxon>
        <taxon>Fagales</taxon>
        <taxon>Juglandaceae</taxon>
        <taxon>Carya</taxon>
    </lineage>
</organism>
<evidence type="ECO:0000313" key="3">
    <source>
        <dbReference type="Proteomes" id="UP000811246"/>
    </source>
</evidence>
<dbReference type="AlphaFoldDB" id="A0A922DXR0"/>
<reference evidence="2" key="1">
    <citation type="submission" date="2021-01" db="EMBL/GenBank/DDBJ databases">
        <authorList>
            <person name="Lovell J.T."/>
            <person name="Bentley N."/>
            <person name="Bhattarai G."/>
            <person name="Jenkins J.W."/>
            <person name="Sreedasyam A."/>
            <person name="Alarcon Y."/>
            <person name="Bock C."/>
            <person name="Boston L."/>
            <person name="Carlson J."/>
            <person name="Cervantes K."/>
            <person name="Clermont K."/>
            <person name="Krom N."/>
            <person name="Kubenka K."/>
            <person name="Mamidi S."/>
            <person name="Mattison C."/>
            <person name="Monteros M."/>
            <person name="Pisani C."/>
            <person name="Plott C."/>
            <person name="Rajasekar S."/>
            <person name="Rhein H.S."/>
            <person name="Rohla C."/>
            <person name="Song M."/>
            <person name="Hilaire R.S."/>
            <person name="Shu S."/>
            <person name="Wells L."/>
            <person name="Wang X."/>
            <person name="Webber J."/>
            <person name="Heerema R.J."/>
            <person name="Klein P."/>
            <person name="Conner P."/>
            <person name="Grauke L."/>
            <person name="Grimwood J."/>
            <person name="Schmutz J."/>
            <person name="Randall J.J."/>
        </authorList>
    </citation>
    <scope>NUCLEOTIDE SEQUENCE</scope>
    <source>
        <tissue evidence="2">Leaf</tissue>
    </source>
</reference>
<dbReference type="Proteomes" id="UP000811246">
    <property type="component" value="Chromosome 10"/>
</dbReference>
<accession>A0A922DXR0</accession>
<name>A0A922DXR0_CARIL</name>
<feature type="compositionally biased region" description="Polar residues" evidence="1">
    <location>
        <begin position="305"/>
        <end position="318"/>
    </location>
</feature>
<evidence type="ECO:0000313" key="2">
    <source>
        <dbReference type="EMBL" id="KAG6692866.1"/>
    </source>
</evidence>
<evidence type="ECO:0000256" key="1">
    <source>
        <dbReference type="SAM" id="MobiDB-lite"/>
    </source>
</evidence>
<feature type="compositionally biased region" description="Basic and acidic residues" evidence="1">
    <location>
        <begin position="340"/>
        <end position="355"/>
    </location>
</feature>